<feature type="region of interest" description="Disordered" evidence="2">
    <location>
        <begin position="1"/>
        <end position="47"/>
    </location>
</feature>
<dbReference type="Pfam" id="PF03195">
    <property type="entry name" value="LOB"/>
    <property type="match status" value="1"/>
</dbReference>
<gene>
    <name evidence="4" type="ORF">NE237_027258</name>
</gene>
<feature type="compositionally biased region" description="Low complexity" evidence="2">
    <location>
        <begin position="1"/>
        <end position="23"/>
    </location>
</feature>
<dbReference type="PANTHER" id="PTHR31301:SF67">
    <property type="entry name" value="LOB DOMAIN-CONTAINING PROTEIN 22"/>
    <property type="match status" value="1"/>
</dbReference>
<name>A0A9Q0GP00_9MAGN</name>
<evidence type="ECO:0000259" key="3">
    <source>
        <dbReference type="PROSITE" id="PS50891"/>
    </source>
</evidence>
<feature type="compositionally biased region" description="Low complexity" evidence="2">
    <location>
        <begin position="31"/>
        <end position="41"/>
    </location>
</feature>
<reference evidence="4" key="1">
    <citation type="journal article" date="2023" name="Plant J.">
        <title>The genome of the king protea, Protea cynaroides.</title>
        <authorList>
            <person name="Chang J."/>
            <person name="Duong T.A."/>
            <person name="Schoeman C."/>
            <person name="Ma X."/>
            <person name="Roodt D."/>
            <person name="Barker N."/>
            <person name="Li Z."/>
            <person name="Van de Peer Y."/>
            <person name="Mizrachi E."/>
        </authorList>
    </citation>
    <scope>NUCLEOTIDE SEQUENCE</scope>
    <source>
        <tissue evidence="4">Young leaves</tissue>
    </source>
</reference>
<dbReference type="PROSITE" id="PS50891">
    <property type="entry name" value="LOB"/>
    <property type="match status" value="1"/>
</dbReference>
<dbReference type="OrthoDB" id="1893065at2759"/>
<protein>
    <recommendedName>
        <fullName evidence="3">LOB domain-containing protein</fullName>
    </recommendedName>
</protein>
<feature type="domain" description="LOB" evidence="3">
    <location>
        <begin position="52"/>
        <end position="153"/>
    </location>
</feature>
<evidence type="ECO:0000313" key="4">
    <source>
        <dbReference type="EMBL" id="KAJ4950426.1"/>
    </source>
</evidence>
<dbReference type="AlphaFoldDB" id="A0A9Q0GP00"/>
<keyword evidence="5" id="KW-1185">Reference proteome</keyword>
<feature type="region of interest" description="Disordered" evidence="2">
    <location>
        <begin position="223"/>
        <end position="243"/>
    </location>
</feature>
<proteinExistence type="inferred from homology"/>
<organism evidence="4 5">
    <name type="scientific">Protea cynaroides</name>
    <dbReference type="NCBI Taxonomy" id="273540"/>
    <lineage>
        <taxon>Eukaryota</taxon>
        <taxon>Viridiplantae</taxon>
        <taxon>Streptophyta</taxon>
        <taxon>Embryophyta</taxon>
        <taxon>Tracheophyta</taxon>
        <taxon>Spermatophyta</taxon>
        <taxon>Magnoliopsida</taxon>
        <taxon>Proteales</taxon>
        <taxon>Proteaceae</taxon>
        <taxon>Protea</taxon>
    </lineage>
</organism>
<dbReference type="InterPro" id="IPR004883">
    <property type="entry name" value="LOB"/>
</dbReference>
<evidence type="ECO:0000256" key="1">
    <source>
        <dbReference type="ARBA" id="ARBA00005474"/>
    </source>
</evidence>
<comment type="caution">
    <text evidence="4">The sequence shown here is derived from an EMBL/GenBank/DDBJ whole genome shotgun (WGS) entry which is preliminary data.</text>
</comment>
<sequence length="351" mass="38922">MSTMSTSSTITANNNNNFSNIRGGNNGTSSGGSQNFSNTRGGNNGTSSGGSQACAACKYQRRKCTPGCSLAPYFPPEQQRQFLNAHKLFGVSNILKIIRNLDPSQKDEAMRTMIIQADIRATDPVGGCYRIIHELQCQIERDKAELQLVLHQLAICRAQVQAHLQLLQQQQEAATLFPNAQPINYHPDPLTASYVNQNPMIQQGYLVQDNNQNQWVIQQEDSNPDRMNDMEASSSSSSLHVNKEPPFMNECEDIKPLLGIFDDRQQHSLPFDHKDNIDCSIFALYGCLPGDDPTATSRRILVEDGIVPSSSSPTAREYGVTAYEIWKEDTLTHTERFRPGQGKKISGNRSG</sequence>
<dbReference type="EMBL" id="JAMYWD010000012">
    <property type="protein sequence ID" value="KAJ4950426.1"/>
    <property type="molecule type" value="Genomic_DNA"/>
</dbReference>
<accession>A0A9Q0GP00</accession>
<evidence type="ECO:0000256" key="2">
    <source>
        <dbReference type="SAM" id="MobiDB-lite"/>
    </source>
</evidence>
<dbReference type="PANTHER" id="PTHR31301">
    <property type="entry name" value="LOB DOMAIN-CONTAINING PROTEIN 4-RELATED"/>
    <property type="match status" value="1"/>
</dbReference>
<comment type="similarity">
    <text evidence="1">Belongs to the LOB domain-containing protein family.</text>
</comment>
<dbReference type="Proteomes" id="UP001141806">
    <property type="component" value="Unassembled WGS sequence"/>
</dbReference>
<evidence type="ECO:0000313" key="5">
    <source>
        <dbReference type="Proteomes" id="UP001141806"/>
    </source>
</evidence>